<keyword evidence="2" id="KW-0217">Developmental protein</keyword>
<reference evidence="11" key="2">
    <citation type="journal article" date="2021" name="Genome Biol. Evol.">
        <title>Developing a high-quality reference genome for a parasitic bivalve with doubly uniparental inheritance (Bivalvia: Unionida).</title>
        <authorList>
            <person name="Smith C.H."/>
        </authorList>
    </citation>
    <scope>NUCLEOTIDE SEQUENCE</scope>
    <source>
        <strain evidence="11">CHS0354</strain>
        <tissue evidence="11">Mantle</tissue>
    </source>
</reference>
<dbReference type="PROSITE" id="PS00027">
    <property type="entry name" value="HOMEOBOX_1"/>
    <property type="match status" value="1"/>
</dbReference>
<dbReference type="Gene3D" id="1.10.10.60">
    <property type="entry name" value="Homeodomain-like"/>
    <property type="match status" value="1"/>
</dbReference>
<dbReference type="PANTHER" id="PTHR24338">
    <property type="entry name" value="HOMEOBOX PROTEIN MSX"/>
    <property type="match status" value="1"/>
</dbReference>
<dbReference type="InterPro" id="IPR017970">
    <property type="entry name" value="Homeobox_CS"/>
</dbReference>
<keyword evidence="4 7" id="KW-0371">Homeobox</keyword>
<evidence type="ECO:0000256" key="1">
    <source>
        <dbReference type="ARBA" id="ARBA00004123"/>
    </source>
</evidence>
<reference evidence="11" key="3">
    <citation type="submission" date="2023-05" db="EMBL/GenBank/DDBJ databases">
        <authorList>
            <person name="Smith C.H."/>
        </authorList>
    </citation>
    <scope>NUCLEOTIDE SEQUENCE</scope>
    <source>
        <strain evidence="11">CHS0354</strain>
        <tissue evidence="11">Mantle</tissue>
    </source>
</reference>
<evidence type="ECO:0000256" key="3">
    <source>
        <dbReference type="ARBA" id="ARBA00023125"/>
    </source>
</evidence>
<evidence type="ECO:0000256" key="8">
    <source>
        <dbReference type="RuleBase" id="RU000682"/>
    </source>
</evidence>
<feature type="region of interest" description="Disordered" evidence="9">
    <location>
        <begin position="80"/>
        <end position="100"/>
    </location>
</feature>
<feature type="compositionally biased region" description="Basic residues" evidence="9">
    <location>
        <begin position="178"/>
        <end position="189"/>
    </location>
</feature>
<proteinExistence type="inferred from homology"/>
<gene>
    <name evidence="11" type="ORF">CHS0354_020784</name>
</gene>
<dbReference type="GO" id="GO:0005634">
    <property type="term" value="C:nucleus"/>
    <property type="evidence" value="ECO:0007669"/>
    <property type="project" value="UniProtKB-SubCell"/>
</dbReference>
<dbReference type="CDD" id="cd00086">
    <property type="entry name" value="homeodomain"/>
    <property type="match status" value="1"/>
</dbReference>
<evidence type="ECO:0000256" key="5">
    <source>
        <dbReference type="ARBA" id="ARBA00023242"/>
    </source>
</evidence>
<name>A0AAE0SDE4_9BIVA</name>
<dbReference type="PANTHER" id="PTHR24338:SF0">
    <property type="entry name" value="MUSCLE SEGMENTATION HOMEOBOX"/>
    <property type="match status" value="1"/>
</dbReference>
<accession>A0AAE0SDE4</accession>
<dbReference type="InterPro" id="IPR000047">
    <property type="entry name" value="HTH_motif"/>
</dbReference>
<evidence type="ECO:0000259" key="10">
    <source>
        <dbReference type="PROSITE" id="PS50071"/>
    </source>
</evidence>
<evidence type="ECO:0000256" key="4">
    <source>
        <dbReference type="ARBA" id="ARBA00023155"/>
    </source>
</evidence>
<organism evidence="11 12">
    <name type="scientific">Potamilus streckersoni</name>
    <dbReference type="NCBI Taxonomy" id="2493646"/>
    <lineage>
        <taxon>Eukaryota</taxon>
        <taxon>Metazoa</taxon>
        <taxon>Spiralia</taxon>
        <taxon>Lophotrochozoa</taxon>
        <taxon>Mollusca</taxon>
        <taxon>Bivalvia</taxon>
        <taxon>Autobranchia</taxon>
        <taxon>Heteroconchia</taxon>
        <taxon>Palaeoheterodonta</taxon>
        <taxon>Unionida</taxon>
        <taxon>Unionoidea</taxon>
        <taxon>Unionidae</taxon>
        <taxon>Ambleminae</taxon>
        <taxon>Lampsilini</taxon>
        <taxon>Potamilus</taxon>
    </lineage>
</organism>
<reference evidence="11" key="1">
    <citation type="journal article" date="2021" name="Genome Biol. Evol.">
        <title>A High-Quality Reference Genome for a Parasitic Bivalve with Doubly Uniparental Inheritance (Bivalvia: Unionida).</title>
        <authorList>
            <person name="Smith C.H."/>
        </authorList>
    </citation>
    <scope>NUCLEOTIDE SEQUENCE</scope>
    <source>
        <strain evidence="11">CHS0354</strain>
    </source>
</reference>
<dbReference type="GO" id="GO:0000977">
    <property type="term" value="F:RNA polymerase II transcription regulatory region sequence-specific DNA binding"/>
    <property type="evidence" value="ECO:0007669"/>
    <property type="project" value="TreeGrafter"/>
</dbReference>
<feature type="region of interest" description="Disordered" evidence="9">
    <location>
        <begin position="1"/>
        <end position="27"/>
    </location>
</feature>
<dbReference type="GO" id="GO:0048598">
    <property type="term" value="P:embryonic morphogenesis"/>
    <property type="evidence" value="ECO:0007669"/>
    <property type="project" value="TreeGrafter"/>
</dbReference>
<evidence type="ECO:0000256" key="6">
    <source>
        <dbReference type="ARBA" id="ARBA00038425"/>
    </source>
</evidence>
<dbReference type="PRINTS" id="PR00024">
    <property type="entry name" value="HOMEOBOX"/>
</dbReference>
<dbReference type="InterPro" id="IPR001356">
    <property type="entry name" value="HD"/>
</dbReference>
<evidence type="ECO:0000256" key="2">
    <source>
        <dbReference type="ARBA" id="ARBA00022473"/>
    </source>
</evidence>
<sequence length="303" mass="33802">MSQEINSNLELCDSSPGTPLSEEESEDINVDGAILRESDGNAGNQVNNGHMFTRCSVKKPLRFSVDSIISETLETKNQNGISEKKNGCTDKTERTNSSISPNCSSKTYSFSVDRILGKSQSSMCSDTSPSSIPCNPTIDSRWPYGLATRPGFRWVDGSRLSSPPRMNSPPRLTPQKCTLKKHKPNRKPRTPFTTSQLIALERKFRQKQYLSIAERAEFSASLNLTETQVKIWFQNRRAKAKRLHESELEKLKMATKTMLPPAVGITFPAAAALYNQLRPHVFPHLFSTPFGYSYPTSSVGSVY</sequence>
<dbReference type="SMART" id="SM00389">
    <property type="entry name" value="HOX"/>
    <property type="match status" value="1"/>
</dbReference>
<comment type="caution">
    <text evidence="11">The sequence shown here is derived from an EMBL/GenBank/DDBJ whole genome shotgun (WGS) entry which is preliminary data.</text>
</comment>
<dbReference type="GO" id="GO:0000981">
    <property type="term" value="F:DNA-binding transcription factor activity, RNA polymerase II-specific"/>
    <property type="evidence" value="ECO:0007669"/>
    <property type="project" value="InterPro"/>
</dbReference>
<dbReference type="AlphaFoldDB" id="A0AAE0SDE4"/>
<comment type="subcellular location">
    <subcellularLocation>
        <location evidence="1 7 8">Nucleus</location>
    </subcellularLocation>
</comment>
<dbReference type="PROSITE" id="PS50071">
    <property type="entry name" value="HOMEOBOX_2"/>
    <property type="match status" value="1"/>
</dbReference>
<comment type="similarity">
    <text evidence="6">Belongs to the Msh homeobox family.</text>
</comment>
<keyword evidence="12" id="KW-1185">Reference proteome</keyword>
<feature type="DNA-binding region" description="Homeobox" evidence="7">
    <location>
        <begin position="185"/>
        <end position="244"/>
    </location>
</feature>
<dbReference type="SUPFAM" id="SSF46689">
    <property type="entry name" value="Homeodomain-like"/>
    <property type="match status" value="1"/>
</dbReference>
<evidence type="ECO:0000313" key="12">
    <source>
        <dbReference type="Proteomes" id="UP001195483"/>
    </source>
</evidence>
<feature type="region of interest" description="Disordered" evidence="9">
    <location>
        <begin position="155"/>
        <end position="191"/>
    </location>
</feature>
<feature type="compositionally biased region" description="Basic and acidic residues" evidence="9">
    <location>
        <begin position="82"/>
        <end position="94"/>
    </location>
</feature>
<evidence type="ECO:0000313" key="11">
    <source>
        <dbReference type="EMBL" id="KAK3589448.1"/>
    </source>
</evidence>
<dbReference type="Proteomes" id="UP001195483">
    <property type="component" value="Unassembled WGS sequence"/>
</dbReference>
<dbReference type="EMBL" id="JAEAOA010001266">
    <property type="protein sequence ID" value="KAK3589448.1"/>
    <property type="molecule type" value="Genomic_DNA"/>
</dbReference>
<evidence type="ECO:0000256" key="9">
    <source>
        <dbReference type="SAM" id="MobiDB-lite"/>
    </source>
</evidence>
<dbReference type="PRINTS" id="PR00031">
    <property type="entry name" value="HTHREPRESSR"/>
</dbReference>
<evidence type="ECO:0000256" key="7">
    <source>
        <dbReference type="PROSITE-ProRule" id="PRU00108"/>
    </source>
</evidence>
<keyword evidence="3 7" id="KW-0238">DNA-binding</keyword>
<protein>
    <recommendedName>
        <fullName evidence="10">Homeobox domain-containing protein</fullName>
    </recommendedName>
</protein>
<dbReference type="InterPro" id="IPR020479">
    <property type="entry name" value="HD_metazoa"/>
</dbReference>
<dbReference type="InterPro" id="IPR050674">
    <property type="entry name" value="Msh_Homeobox_Regulators"/>
</dbReference>
<dbReference type="Pfam" id="PF00046">
    <property type="entry name" value="Homeodomain"/>
    <property type="match status" value="1"/>
</dbReference>
<dbReference type="InterPro" id="IPR009057">
    <property type="entry name" value="Homeodomain-like_sf"/>
</dbReference>
<keyword evidence="5 7" id="KW-0539">Nucleus</keyword>
<feature type="domain" description="Homeobox" evidence="10">
    <location>
        <begin position="183"/>
        <end position="243"/>
    </location>
</feature>